<gene>
    <name evidence="3" type="ORF">B1757_06615</name>
</gene>
<feature type="compositionally biased region" description="Basic and acidic residues" evidence="2">
    <location>
        <begin position="269"/>
        <end position="284"/>
    </location>
</feature>
<reference evidence="3 4" key="1">
    <citation type="submission" date="2017-03" db="EMBL/GenBank/DDBJ databases">
        <title>Draft genime sequence of the acidophilic sulfur-oxidizing bacterium Acidithiobacillus sp. SH, isolated from seawater.</title>
        <authorList>
            <person name="Sharmin S."/>
            <person name="Tokuhisa M."/>
            <person name="Kanao T."/>
            <person name="Kamimura K."/>
        </authorList>
    </citation>
    <scope>NUCLEOTIDE SEQUENCE [LARGE SCALE GENOMIC DNA]</scope>
    <source>
        <strain evidence="3 4">SH</strain>
    </source>
</reference>
<dbReference type="OrthoDB" id="271711at2"/>
<feature type="region of interest" description="Disordered" evidence="2">
    <location>
        <begin position="267"/>
        <end position="295"/>
    </location>
</feature>
<feature type="coiled-coil region" evidence="1">
    <location>
        <begin position="137"/>
        <end position="167"/>
    </location>
</feature>
<proteinExistence type="predicted"/>
<keyword evidence="4" id="KW-1185">Reference proteome</keyword>
<dbReference type="EMBL" id="MXAV01000027">
    <property type="protein sequence ID" value="PKY10980.1"/>
    <property type="molecule type" value="Genomic_DNA"/>
</dbReference>
<evidence type="ECO:0000256" key="2">
    <source>
        <dbReference type="SAM" id="MobiDB-lite"/>
    </source>
</evidence>
<dbReference type="AlphaFoldDB" id="A0A2I1DM75"/>
<protein>
    <submittedName>
        <fullName evidence="3">Uncharacterized protein</fullName>
    </submittedName>
</protein>
<evidence type="ECO:0000313" key="3">
    <source>
        <dbReference type="EMBL" id="PKY10980.1"/>
    </source>
</evidence>
<dbReference type="InParanoid" id="A0A2I1DM75"/>
<keyword evidence="1" id="KW-0175">Coiled coil</keyword>
<evidence type="ECO:0000256" key="1">
    <source>
        <dbReference type="SAM" id="Coils"/>
    </source>
</evidence>
<comment type="caution">
    <text evidence="3">The sequence shown here is derived from an EMBL/GenBank/DDBJ whole genome shotgun (WGS) entry which is preliminary data.</text>
</comment>
<organism evidence="3 4">
    <name type="scientific">Acidithiobacillus marinus</name>
    <dbReference type="NCBI Taxonomy" id="187490"/>
    <lineage>
        <taxon>Bacteria</taxon>
        <taxon>Pseudomonadati</taxon>
        <taxon>Pseudomonadota</taxon>
        <taxon>Acidithiobacillia</taxon>
        <taxon>Acidithiobacillales</taxon>
        <taxon>Acidithiobacillaceae</taxon>
        <taxon>Acidithiobacillus</taxon>
    </lineage>
</organism>
<evidence type="ECO:0000313" key="4">
    <source>
        <dbReference type="Proteomes" id="UP000234329"/>
    </source>
</evidence>
<dbReference type="Proteomes" id="UP000234329">
    <property type="component" value="Unassembled WGS sequence"/>
</dbReference>
<dbReference type="RefSeq" id="WP_101537572.1">
    <property type="nucleotide sequence ID" value="NZ_MXAV01000027.1"/>
</dbReference>
<name>A0A2I1DM75_9PROT</name>
<accession>A0A2I1DM75</accession>
<sequence>MMRELTQEQTEALAIAEKWEKRVSEEIAAATIEPYCPTEAERQEFAQAFERAHEAGEISDKDFARARIEGTLARWQLEAWEAAGKPEPVPDNITDGRPPIESVGVPVVDKALQYINMPAHVFLRNVAYLLNESDDALEIAERRAKDCDKAARLLKEAAALLREADNEPLARNVEALAPWAERGKYGRVYPAGLSGRHMHASQHGDALSAAFAGKRGTPSRKGAIVRALAGCFTVDGPFVEAGGFTIIARIANLCELGTTPNFVRSVMEQSKRTAEPKPEPRRDSSIIGLLSKPKI</sequence>